<dbReference type="GO" id="GO:0008999">
    <property type="term" value="F:protein-N-terminal-alanine acetyltransferase activity"/>
    <property type="evidence" value="ECO:0007669"/>
    <property type="project" value="TreeGrafter"/>
</dbReference>
<dbReference type="SUPFAM" id="SSF55729">
    <property type="entry name" value="Acyl-CoA N-acyltransferases (Nat)"/>
    <property type="match status" value="1"/>
</dbReference>
<feature type="domain" description="N-acetyltransferase" evidence="1">
    <location>
        <begin position="31"/>
        <end position="196"/>
    </location>
</feature>
<reference evidence="2" key="1">
    <citation type="journal article" date="2023" name="Mol. Phylogenet. Evol.">
        <title>Genome-scale phylogeny and comparative genomics of the fungal order Sordariales.</title>
        <authorList>
            <person name="Hensen N."/>
            <person name="Bonometti L."/>
            <person name="Westerberg I."/>
            <person name="Brannstrom I.O."/>
            <person name="Guillou S."/>
            <person name="Cros-Aarteil S."/>
            <person name="Calhoun S."/>
            <person name="Haridas S."/>
            <person name="Kuo A."/>
            <person name="Mondo S."/>
            <person name="Pangilinan J."/>
            <person name="Riley R."/>
            <person name="LaButti K."/>
            <person name="Andreopoulos B."/>
            <person name="Lipzen A."/>
            <person name="Chen C."/>
            <person name="Yan M."/>
            <person name="Daum C."/>
            <person name="Ng V."/>
            <person name="Clum A."/>
            <person name="Steindorff A."/>
            <person name="Ohm R.A."/>
            <person name="Martin F."/>
            <person name="Silar P."/>
            <person name="Natvig D.O."/>
            <person name="Lalanne C."/>
            <person name="Gautier V."/>
            <person name="Ament-Velasquez S.L."/>
            <person name="Kruys A."/>
            <person name="Hutchinson M.I."/>
            <person name="Powell A.J."/>
            <person name="Barry K."/>
            <person name="Miller A.N."/>
            <person name="Grigoriev I.V."/>
            <person name="Debuchy R."/>
            <person name="Gladieux P."/>
            <person name="Hiltunen Thoren M."/>
            <person name="Johannesson H."/>
        </authorList>
    </citation>
    <scope>NUCLEOTIDE SEQUENCE</scope>
    <source>
        <strain evidence="2">PSN243</strain>
    </source>
</reference>
<dbReference type="CDD" id="cd04301">
    <property type="entry name" value="NAT_SF"/>
    <property type="match status" value="1"/>
</dbReference>
<evidence type="ECO:0000313" key="2">
    <source>
        <dbReference type="EMBL" id="KAK4444254.1"/>
    </source>
</evidence>
<organism evidence="2 3">
    <name type="scientific">Podospora aff. communis PSN243</name>
    <dbReference type="NCBI Taxonomy" id="3040156"/>
    <lineage>
        <taxon>Eukaryota</taxon>
        <taxon>Fungi</taxon>
        <taxon>Dikarya</taxon>
        <taxon>Ascomycota</taxon>
        <taxon>Pezizomycotina</taxon>
        <taxon>Sordariomycetes</taxon>
        <taxon>Sordariomycetidae</taxon>
        <taxon>Sordariales</taxon>
        <taxon>Podosporaceae</taxon>
        <taxon>Podospora</taxon>
    </lineage>
</organism>
<evidence type="ECO:0000259" key="1">
    <source>
        <dbReference type="PROSITE" id="PS51186"/>
    </source>
</evidence>
<proteinExistence type="predicted"/>
<gene>
    <name evidence="2" type="ORF">QBC34DRAFT_385529</name>
</gene>
<dbReference type="Proteomes" id="UP001321760">
    <property type="component" value="Unassembled WGS sequence"/>
</dbReference>
<dbReference type="PANTHER" id="PTHR43441">
    <property type="entry name" value="RIBOSOMAL-PROTEIN-SERINE ACETYLTRANSFERASE"/>
    <property type="match status" value="1"/>
</dbReference>
<dbReference type="AlphaFoldDB" id="A0AAV9G827"/>
<dbReference type="GO" id="GO:1990189">
    <property type="term" value="F:protein N-terminal-serine acetyltransferase activity"/>
    <property type="evidence" value="ECO:0007669"/>
    <property type="project" value="TreeGrafter"/>
</dbReference>
<reference evidence="2" key="2">
    <citation type="submission" date="2023-05" db="EMBL/GenBank/DDBJ databases">
        <authorList>
            <consortium name="Lawrence Berkeley National Laboratory"/>
            <person name="Steindorff A."/>
            <person name="Hensen N."/>
            <person name="Bonometti L."/>
            <person name="Westerberg I."/>
            <person name="Brannstrom I.O."/>
            <person name="Guillou S."/>
            <person name="Cros-Aarteil S."/>
            <person name="Calhoun S."/>
            <person name="Haridas S."/>
            <person name="Kuo A."/>
            <person name="Mondo S."/>
            <person name="Pangilinan J."/>
            <person name="Riley R."/>
            <person name="Labutti K."/>
            <person name="Andreopoulos B."/>
            <person name="Lipzen A."/>
            <person name="Chen C."/>
            <person name="Yanf M."/>
            <person name="Daum C."/>
            <person name="Ng V."/>
            <person name="Clum A."/>
            <person name="Ohm R."/>
            <person name="Martin F."/>
            <person name="Silar P."/>
            <person name="Natvig D."/>
            <person name="Lalanne C."/>
            <person name="Gautier V."/>
            <person name="Ament-Velasquez S.L."/>
            <person name="Kruys A."/>
            <person name="Hutchinson M.I."/>
            <person name="Powell A.J."/>
            <person name="Barry K."/>
            <person name="Miller A.N."/>
            <person name="Grigoriev I.V."/>
            <person name="Debuchy R."/>
            <person name="Gladieux P."/>
            <person name="Thoren M.H."/>
            <person name="Johannesson H."/>
        </authorList>
    </citation>
    <scope>NUCLEOTIDE SEQUENCE</scope>
    <source>
        <strain evidence="2">PSN243</strain>
    </source>
</reference>
<keyword evidence="3" id="KW-1185">Reference proteome</keyword>
<dbReference type="PROSITE" id="PS51186">
    <property type="entry name" value="GNAT"/>
    <property type="match status" value="1"/>
</dbReference>
<dbReference type="EMBL" id="MU865980">
    <property type="protein sequence ID" value="KAK4444254.1"/>
    <property type="molecule type" value="Genomic_DNA"/>
</dbReference>
<evidence type="ECO:0000313" key="3">
    <source>
        <dbReference type="Proteomes" id="UP001321760"/>
    </source>
</evidence>
<dbReference type="Pfam" id="PF13302">
    <property type="entry name" value="Acetyltransf_3"/>
    <property type="match status" value="1"/>
</dbReference>
<dbReference type="Gene3D" id="3.40.630.30">
    <property type="match status" value="1"/>
</dbReference>
<dbReference type="PANTHER" id="PTHR43441:SF5">
    <property type="entry name" value="FAMILY ACETYLTRANSFERASE, PUTATIVE-RELATED"/>
    <property type="match status" value="1"/>
</dbReference>
<comment type="caution">
    <text evidence="2">The sequence shown here is derived from an EMBL/GenBank/DDBJ whole genome shotgun (WGS) entry which is preliminary data.</text>
</comment>
<dbReference type="InterPro" id="IPR016181">
    <property type="entry name" value="Acyl_CoA_acyltransferase"/>
</dbReference>
<name>A0AAV9G827_9PEZI</name>
<dbReference type="InterPro" id="IPR000182">
    <property type="entry name" value="GNAT_dom"/>
</dbReference>
<accession>A0AAV9G827</accession>
<sequence length="229" mass="24955">MDETDNFCYPIRCLEDSLIKLVPFSIPAHAQRAYDLTSTDPQAYAHTANGPYESVDHFISGLIQLCADDEYAFTFAIIDKTTPLSTEGQMVGMISFCGATPEDFAVEIGFVQVFAEYRGRGIATAAARLLLRYAFDSPESGGLGLHRVEWHASTENMASIAIAKKLGFAEIGTVVYERVLADGVAKGKIGNGKPLPPRCKPGDLCRDLVMYAAYWNSDDVAKALQLDSL</sequence>
<protein>
    <submittedName>
        <fullName evidence="2">Acetyltransferase</fullName>
    </submittedName>
</protein>
<dbReference type="InterPro" id="IPR051908">
    <property type="entry name" value="Ribosomal_N-acetyltransferase"/>
</dbReference>